<evidence type="ECO:0000256" key="8">
    <source>
        <dbReference type="SAM" id="MobiDB-lite"/>
    </source>
</evidence>
<evidence type="ECO:0000256" key="9">
    <source>
        <dbReference type="SAM" id="SignalP"/>
    </source>
</evidence>
<protein>
    <recommendedName>
        <fullName evidence="7">Small-conductance mechanosensitive channel</fullName>
    </recommendedName>
</protein>
<evidence type="ECO:0000259" key="10">
    <source>
        <dbReference type="PROSITE" id="PS50914"/>
    </source>
</evidence>
<dbReference type="PANTHER" id="PTHR30221">
    <property type="entry name" value="SMALL-CONDUCTANCE MECHANOSENSITIVE CHANNEL"/>
    <property type="match status" value="1"/>
</dbReference>
<comment type="function">
    <text evidence="7">Mechanosensitive channel that participates in the regulation of osmotic pressure changes within the cell, opening in response to stretch forces in the membrane lipid bilayer, without the need for other proteins. Contributes to normal resistance to hypoosmotic shock. Forms an ion channel of 1.0 nanosiemens conductance with a slight preference for anions.</text>
</comment>
<dbReference type="PANTHER" id="PTHR30221:SF1">
    <property type="entry name" value="SMALL-CONDUCTANCE MECHANOSENSITIVE CHANNEL"/>
    <property type="match status" value="1"/>
</dbReference>
<feature type="compositionally biased region" description="Low complexity" evidence="8">
    <location>
        <begin position="408"/>
        <end position="419"/>
    </location>
</feature>
<dbReference type="Proteomes" id="UP000219353">
    <property type="component" value="Unassembled WGS sequence"/>
</dbReference>
<dbReference type="SUPFAM" id="SSF82689">
    <property type="entry name" value="Mechanosensitive channel protein MscS (YggB), C-terminal domain"/>
    <property type="match status" value="1"/>
</dbReference>
<sequence length="453" mass="49552">MRQWIQLVLAVGVFYCAGAWAQQAGSEQPDTEIKVVNAPQDQAIARRLTDITDSISGLENVEISVNSGVITLRGEVANDQLKDDITVIASRLEGVVHVQNQLQEQLAVRSRLAPATEKFREMLGTTIQMLPLLLLAVLAVVLFSMLGSWLARRNALLRRLGLSELATNLGMRFVRLIVTSIGILIALELLDATALVSAMLGVAGVIGIALGFAFRNIVENYLAGVLLSTRNPFAIGDFIQVDDMTGKVMRLTSRDTVLMTLDGNHLRIPNSQIITSPMTNFTRNPLRRFEFNVGVSVELDLVRVRELAISTLHSMPGILAEPRPRVLVQELGDSTVTIRIFAWLDQRDTDFLKARSEAIRLVKSAFDQAGIEMPEPIYRIHMANRAEKTDEQQPSPLQAATTPPEFRAATADAAAVDVSTDTTIEQQLNAELNQSDEQNLLPAATDKAAGKAG</sequence>
<evidence type="ECO:0000256" key="6">
    <source>
        <dbReference type="ARBA" id="ARBA00023136"/>
    </source>
</evidence>
<dbReference type="GO" id="GO:0005886">
    <property type="term" value="C:plasma membrane"/>
    <property type="evidence" value="ECO:0007669"/>
    <property type="project" value="UniProtKB-SubCell"/>
</dbReference>
<keyword evidence="4 7" id="KW-0812">Transmembrane</keyword>
<feature type="transmembrane region" description="Helical" evidence="7">
    <location>
        <begin position="129"/>
        <end position="151"/>
    </location>
</feature>
<dbReference type="InterPro" id="IPR006685">
    <property type="entry name" value="MscS_channel_2nd"/>
</dbReference>
<dbReference type="Gene3D" id="1.10.287.1260">
    <property type="match status" value="1"/>
</dbReference>
<evidence type="ECO:0000313" key="12">
    <source>
        <dbReference type="Proteomes" id="UP000219353"/>
    </source>
</evidence>
<keyword evidence="7" id="KW-0406">Ion transport</keyword>
<proteinExistence type="inferred from homology"/>
<accession>A0A285JHF0</accession>
<dbReference type="EMBL" id="OBEB01000009">
    <property type="protein sequence ID" value="SNY59712.1"/>
    <property type="molecule type" value="Genomic_DNA"/>
</dbReference>
<dbReference type="SUPFAM" id="SSF50182">
    <property type="entry name" value="Sm-like ribonucleoproteins"/>
    <property type="match status" value="1"/>
</dbReference>
<gene>
    <name evidence="11" type="ORF">SAMN06297280_3664</name>
</gene>
<reference evidence="12" key="1">
    <citation type="submission" date="2017-09" db="EMBL/GenBank/DDBJ databases">
        <authorList>
            <person name="Varghese N."/>
            <person name="Submissions S."/>
        </authorList>
    </citation>
    <scope>NUCLEOTIDE SEQUENCE [LARGE SCALE GENOMIC DNA]</scope>
    <source>
        <strain evidence="12">CGMCC 1.12461</strain>
    </source>
</reference>
<keyword evidence="3" id="KW-1003">Cell membrane</keyword>
<comment type="subunit">
    <text evidence="7">Homoheptamer.</text>
</comment>
<dbReference type="Pfam" id="PF00924">
    <property type="entry name" value="MS_channel_2nd"/>
    <property type="match status" value="1"/>
</dbReference>
<dbReference type="InterPro" id="IPR023408">
    <property type="entry name" value="MscS_beta-dom_sf"/>
</dbReference>
<evidence type="ECO:0000256" key="5">
    <source>
        <dbReference type="ARBA" id="ARBA00022989"/>
    </source>
</evidence>
<organism evidence="11 12">
    <name type="scientific">Arsukibacterium tuosuense</name>
    <dbReference type="NCBI Taxonomy" id="1323745"/>
    <lineage>
        <taxon>Bacteria</taxon>
        <taxon>Pseudomonadati</taxon>
        <taxon>Pseudomonadota</taxon>
        <taxon>Gammaproteobacteria</taxon>
        <taxon>Chromatiales</taxon>
        <taxon>Chromatiaceae</taxon>
        <taxon>Arsukibacterium</taxon>
    </lineage>
</organism>
<dbReference type="GO" id="GO:0008381">
    <property type="term" value="F:mechanosensitive monoatomic ion channel activity"/>
    <property type="evidence" value="ECO:0007669"/>
    <property type="project" value="InterPro"/>
</dbReference>
<evidence type="ECO:0000256" key="3">
    <source>
        <dbReference type="ARBA" id="ARBA00022475"/>
    </source>
</evidence>
<keyword evidence="7" id="KW-0997">Cell inner membrane</keyword>
<dbReference type="Gene3D" id="2.30.30.60">
    <property type="match status" value="1"/>
</dbReference>
<dbReference type="InterPro" id="IPR010920">
    <property type="entry name" value="LSM_dom_sf"/>
</dbReference>
<feature type="signal peptide" evidence="9">
    <location>
        <begin position="1"/>
        <end position="21"/>
    </location>
</feature>
<comment type="caution">
    <text evidence="7">Lacks conserved residue(s) required for the propagation of feature annotation.</text>
</comment>
<dbReference type="InterPro" id="IPR049278">
    <property type="entry name" value="MS_channel_C"/>
</dbReference>
<evidence type="ECO:0000256" key="4">
    <source>
        <dbReference type="ARBA" id="ARBA00022692"/>
    </source>
</evidence>
<evidence type="ECO:0000313" key="11">
    <source>
        <dbReference type="EMBL" id="SNY59712.1"/>
    </source>
</evidence>
<keyword evidence="6 7" id="KW-0472">Membrane</keyword>
<dbReference type="Gene3D" id="3.30.1340.30">
    <property type="match status" value="1"/>
</dbReference>
<dbReference type="AlphaFoldDB" id="A0A285JHF0"/>
<dbReference type="InterPro" id="IPR007055">
    <property type="entry name" value="BON_dom"/>
</dbReference>
<dbReference type="InterPro" id="IPR045275">
    <property type="entry name" value="MscS_archaea/bacteria_type"/>
</dbReference>
<feature type="domain" description="BON" evidence="10">
    <location>
        <begin position="40"/>
        <end position="106"/>
    </location>
</feature>
<dbReference type="Gene3D" id="3.30.70.100">
    <property type="match status" value="1"/>
</dbReference>
<evidence type="ECO:0000256" key="1">
    <source>
        <dbReference type="ARBA" id="ARBA00004651"/>
    </source>
</evidence>
<feature type="region of interest" description="Disordered" evidence="8">
    <location>
        <begin position="386"/>
        <end position="419"/>
    </location>
</feature>
<feature type="transmembrane region" description="Helical" evidence="7">
    <location>
        <begin position="172"/>
        <end position="190"/>
    </location>
</feature>
<keyword evidence="7" id="KW-0407">Ion channel</keyword>
<feature type="transmembrane region" description="Helical" evidence="7">
    <location>
        <begin position="196"/>
        <end position="214"/>
    </location>
</feature>
<keyword evidence="9" id="KW-0732">Signal</keyword>
<keyword evidence="5 7" id="KW-1133">Transmembrane helix</keyword>
<feature type="chain" id="PRO_5013238951" description="Small-conductance mechanosensitive channel" evidence="9">
    <location>
        <begin position="22"/>
        <end position="453"/>
    </location>
</feature>
<dbReference type="InterPro" id="IPR011066">
    <property type="entry name" value="MscS_channel_C_sf"/>
</dbReference>
<dbReference type="OrthoDB" id="9793781at2"/>
<feature type="region of interest" description="Disordered" evidence="8">
    <location>
        <begin position="431"/>
        <end position="453"/>
    </location>
</feature>
<keyword evidence="7" id="KW-0813">Transport</keyword>
<keyword evidence="12" id="KW-1185">Reference proteome</keyword>
<evidence type="ECO:0000256" key="2">
    <source>
        <dbReference type="ARBA" id="ARBA00008017"/>
    </source>
</evidence>
<comment type="subcellular location">
    <subcellularLocation>
        <location evidence="7">Cell inner membrane</location>
        <topology evidence="7">Multi-pass membrane protein</topology>
    </subcellularLocation>
    <subcellularLocation>
        <location evidence="1">Cell membrane</location>
        <topology evidence="1">Multi-pass membrane protein</topology>
    </subcellularLocation>
</comment>
<evidence type="ECO:0000256" key="7">
    <source>
        <dbReference type="RuleBase" id="RU369025"/>
    </source>
</evidence>
<dbReference type="Pfam" id="PF21082">
    <property type="entry name" value="MS_channel_3rd"/>
    <property type="match status" value="1"/>
</dbReference>
<name>A0A285JHF0_9GAMM</name>
<dbReference type="Pfam" id="PF04972">
    <property type="entry name" value="BON"/>
    <property type="match status" value="1"/>
</dbReference>
<comment type="similarity">
    <text evidence="2 7">Belongs to the MscS (TC 1.A.23) family.</text>
</comment>
<feature type="compositionally biased region" description="Polar residues" evidence="8">
    <location>
        <begin position="392"/>
        <end position="401"/>
    </location>
</feature>
<dbReference type="PROSITE" id="PS50914">
    <property type="entry name" value="BON"/>
    <property type="match status" value="1"/>
</dbReference>
<dbReference type="RefSeq" id="WP_097112858.1">
    <property type="nucleotide sequence ID" value="NZ_OBEB01000009.1"/>
</dbReference>